<organism evidence="1 2">
    <name type="scientific">[Clostridium] methylpentosum DSM 5476</name>
    <dbReference type="NCBI Taxonomy" id="537013"/>
    <lineage>
        <taxon>Bacteria</taxon>
        <taxon>Bacillati</taxon>
        <taxon>Bacillota</taxon>
        <taxon>Clostridia</taxon>
        <taxon>Eubacteriales</taxon>
        <taxon>Oscillospiraceae</taxon>
        <taxon>Oscillospiraceae incertae sedis</taxon>
    </lineage>
</organism>
<dbReference type="HOGENOM" id="CLU_3182106_0_0_9"/>
<evidence type="ECO:0000313" key="2">
    <source>
        <dbReference type="Proteomes" id="UP000003340"/>
    </source>
</evidence>
<keyword evidence="2" id="KW-1185">Reference proteome</keyword>
<dbReference type="STRING" id="537013.CLOSTMETH_01596"/>
<accession>C0ECM5</accession>
<gene>
    <name evidence="1" type="ORF">CLOSTMETH_01596</name>
</gene>
<protein>
    <submittedName>
        <fullName evidence="1">Uncharacterized protein</fullName>
    </submittedName>
</protein>
<dbReference type="AlphaFoldDB" id="C0ECM5"/>
<name>C0ECM5_9FIRM</name>
<proteinExistence type="predicted"/>
<dbReference type="Proteomes" id="UP000003340">
    <property type="component" value="Unassembled WGS sequence"/>
</dbReference>
<reference evidence="1 2" key="1">
    <citation type="submission" date="2009-01" db="EMBL/GenBank/DDBJ databases">
        <authorList>
            <person name="Fulton L."/>
            <person name="Clifton S."/>
            <person name="Fulton B."/>
            <person name="Xu J."/>
            <person name="Minx P."/>
            <person name="Pepin K.H."/>
            <person name="Johnson M."/>
            <person name="Bhonagiri V."/>
            <person name="Nash W.E."/>
            <person name="Mardis E.R."/>
            <person name="Wilson R.K."/>
        </authorList>
    </citation>
    <scope>NUCLEOTIDE SEQUENCE [LARGE SCALE GENOMIC DNA]</scope>
    <source>
        <strain evidence="1 2">DSM 5476</strain>
    </source>
</reference>
<dbReference type="EMBL" id="ACEC01000052">
    <property type="protein sequence ID" value="EEG30841.1"/>
    <property type="molecule type" value="Genomic_DNA"/>
</dbReference>
<sequence>MFSPLLAEKQMAGSECGRWAGVPTCNGFTSCPITSITSAAQWLLGG</sequence>
<evidence type="ECO:0000313" key="1">
    <source>
        <dbReference type="EMBL" id="EEG30841.1"/>
    </source>
</evidence>
<reference evidence="1 2" key="2">
    <citation type="submission" date="2009-02" db="EMBL/GenBank/DDBJ databases">
        <title>Draft genome sequence of Clostridium methylpentosum (DSM 5476).</title>
        <authorList>
            <person name="Sudarsanam P."/>
            <person name="Ley R."/>
            <person name="Guruge J."/>
            <person name="Turnbaugh P.J."/>
            <person name="Mahowald M."/>
            <person name="Liep D."/>
            <person name="Gordon J."/>
        </authorList>
    </citation>
    <scope>NUCLEOTIDE SEQUENCE [LARGE SCALE GENOMIC DNA]</scope>
    <source>
        <strain evidence="1 2">DSM 5476</strain>
    </source>
</reference>
<comment type="caution">
    <text evidence="1">The sequence shown here is derived from an EMBL/GenBank/DDBJ whole genome shotgun (WGS) entry which is preliminary data.</text>
</comment>